<proteinExistence type="predicted"/>
<accession>A0A5S9M9W7</accession>
<protein>
    <submittedName>
        <fullName evidence="1">Uncharacterized protein</fullName>
    </submittedName>
</protein>
<gene>
    <name evidence="1" type="ORF">BsIDN1_39050</name>
</gene>
<evidence type="ECO:0000313" key="1">
    <source>
        <dbReference type="EMBL" id="BBP90287.1"/>
    </source>
</evidence>
<organism evidence="1 2">
    <name type="scientific">Bacillus safensis</name>
    <dbReference type="NCBI Taxonomy" id="561879"/>
    <lineage>
        <taxon>Bacteria</taxon>
        <taxon>Bacillati</taxon>
        <taxon>Bacillota</taxon>
        <taxon>Bacilli</taxon>
        <taxon>Bacillales</taxon>
        <taxon>Bacillaceae</taxon>
        <taxon>Bacillus</taxon>
    </lineage>
</organism>
<sequence length="81" mass="8920">MTGHSVKVVTTLHGTDITVLGYDPSLKEVIRFAIESSDRVTAVSHSLAAQTYDLIKPDKKKLIRFITLLMNGCICVKITIC</sequence>
<dbReference type="AlphaFoldDB" id="A0A5S9M9W7"/>
<evidence type="ECO:0000313" key="2">
    <source>
        <dbReference type="Proteomes" id="UP000464658"/>
    </source>
</evidence>
<reference evidence="1 2" key="1">
    <citation type="submission" date="2019-12" db="EMBL/GenBank/DDBJ databases">
        <title>Full genome sequence of a Bacillus safensis strain isolated from commercially available natto in Indonesia.</title>
        <authorList>
            <person name="Yoshida M."/>
            <person name="Uomi M."/>
            <person name="Waturangi D."/>
            <person name="Ekaputri J.J."/>
            <person name="Setiamarga D.H.E."/>
        </authorList>
    </citation>
    <scope>NUCLEOTIDE SEQUENCE [LARGE SCALE GENOMIC DNA]</scope>
    <source>
        <strain evidence="1 2">IDN1</strain>
    </source>
</reference>
<name>A0A5S9M9W7_BACIA</name>
<dbReference type="Proteomes" id="UP000464658">
    <property type="component" value="Chromosome"/>
</dbReference>
<dbReference type="EMBL" id="AP021906">
    <property type="protein sequence ID" value="BBP90287.1"/>
    <property type="molecule type" value="Genomic_DNA"/>
</dbReference>
<dbReference type="SUPFAM" id="SSF53756">
    <property type="entry name" value="UDP-Glycosyltransferase/glycogen phosphorylase"/>
    <property type="match status" value="1"/>
</dbReference>
<dbReference type="Gene3D" id="3.40.50.2000">
    <property type="entry name" value="Glycogen Phosphorylase B"/>
    <property type="match status" value="1"/>
</dbReference>